<evidence type="ECO:0000313" key="15">
    <source>
        <dbReference type="Proteomes" id="UP001146793"/>
    </source>
</evidence>
<feature type="compositionally biased region" description="Polar residues" evidence="10">
    <location>
        <begin position="562"/>
        <end position="581"/>
    </location>
</feature>
<evidence type="ECO:0000256" key="8">
    <source>
        <dbReference type="ARBA" id="ARBA00023004"/>
    </source>
</evidence>
<dbReference type="GO" id="GO:0008270">
    <property type="term" value="F:zinc ion binding"/>
    <property type="evidence" value="ECO:0007669"/>
    <property type="project" value="UniProtKB-KW"/>
</dbReference>
<keyword evidence="4" id="KW-0344">Guanine-nucleotide releasing factor</keyword>
<dbReference type="InterPro" id="IPR011011">
    <property type="entry name" value="Znf_FYVE_PHD"/>
</dbReference>
<proteinExistence type="predicted"/>
<dbReference type="PANTHER" id="PTHR12673">
    <property type="entry name" value="FACIOGENITAL DYSPLASIA PROTEIN"/>
    <property type="match status" value="1"/>
</dbReference>
<keyword evidence="3" id="KW-0349">Heme</keyword>
<dbReference type="SUPFAM" id="SSF50729">
    <property type="entry name" value="PH domain-like"/>
    <property type="match status" value="1"/>
</dbReference>
<comment type="caution">
    <text evidence="14">The sequence shown here is derived from an EMBL/GenBank/DDBJ whole genome shotgun (WGS) entry which is preliminary data.</text>
</comment>
<dbReference type="InterPro" id="IPR000306">
    <property type="entry name" value="Znf_FYVE"/>
</dbReference>
<dbReference type="Pfam" id="PF00173">
    <property type="entry name" value="Cyt-b5"/>
    <property type="match status" value="1"/>
</dbReference>
<evidence type="ECO:0000256" key="6">
    <source>
        <dbReference type="ARBA" id="ARBA00022771"/>
    </source>
</evidence>
<dbReference type="InterPro" id="IPR001199">
    <property type="entry name" value="Cyt_B5-like_heme/steroid-bd"/>
</dbReference>
<dbReference type="Pfam" id="PF01363">
    <property type="entry name" value="FYVE"/>
    <property type="match status" value="1"/>
</dbReference>
<dbReference type="SMART" id="SM01117">
    <property type="entry name" value="Cyt-b5"/>
    <property type="match status" value="1"/>
</dbReference>
<evidence type="ECO:0000256" key="2">
    <source>
        <dbReference type="ARBA" id="ARBA00022490"/>
    </source>
</evidence>
<keyword evidence="7" id="KW-0862">Zinc</keyword>
<evidence type="ECO:0000256" key="5">
    <source>
        <dbReference type="ARBA" id="ARBA00022723"/>
    </source>
</evidence>
<protein>
    <submittedName>
        <fullName evidence="14">Faciogenital dysplasia protein</fullName>
    </submittedName>
</protein>
<comment type="subcellular location">
    <subcellularLocation>
        <location evidence="1">Cytoplasm</location>
    </subcellularLocation>
</comment>
<dbReference type="PROSITE" id="PS50255">
    <property type="entry name" value="CYTOCHROME_B5_2"/>
    <property type="match status" value="1"/>
</dbReference>
<dbReference type="CDD" id="cd00160">
    <property type="entry name" value="RhoGEF"/>
    <property type="match status" value="1"/>
</dbReference>
<dbReference type="Gene3D" id="1.20.900.10">
    <property type="entry name" value="Dbl homology (DH) domain"/>
    <property type="match status" value="1"/>
</dbReference>
<dbReference type="InterPro" id="IPR000219">
    <property type="entry name" value="DH_dom"/>
</dbReference>
<dbReference type="PROSITE" id="PS50010">
    <property type="entry name" value="DH_2"/>
    <property type="match status" value="1"/>
</dbReference>
<dbReference type="PROSITE" id="PS00191">
    <property type="entry name" value="CYTOCHROME_B5_1"/>
    <property type="match status" value="1"/>
</dbReference>
<dbReference type="SMART" id="SM00325">
    <property type="entry name" value="RhoGEF"/>
    <property type="match status" value="1"/>
</dbReference>
<keyword evidence="6 9" id="KW-0863">Zinc-finger</keyword>
<evidence type="ECO:0000256" key="10">
    <source>
        <dbReference type="SAM" id="MobiDB-lite"/>
    </source>
</evidence>
<dbReference type="SUPFAM" id="SSF55856">
    <property type="entry name" value="Cytochrome b5-like heme/steroid binding domain"/>
    <property type="match status" value="1"/>
</dbReference>
<dbReference type="GO" id="GO:0005085">
    <property type="term" value="F:guanyl-nucleotide exchange factor activity"/>
    <property type="evidence" value="ECO:0007669"/>
    <property type="project" value="UniProtKB-KW"/>
</dbReference>
<keyword evidence="8" id="KW-0408">Iron</keyword>
<dbReference type="Pfam" id="PF00621">
    <property type="entry name" value="RhoGEF"/>
    <property type="match status" value="1"/>
</dbReference>
<keyword evidence="2" id="KW-0963">Cytoplasm</keyword>
<dbReference type="Gene3D" id="3.30.40.10">
    <property type="entry name" value="Zinc/RING finger domain, C3HC4 (zinc finger)"/>
    <property type="match status" value="1"/>
</dbReference>
<feature type="domain" description="FYVE-type" evidence="12">
    <location>
        <begin position="373"/>
        <end position="433"/>
    </location>
</feature>
<feature type="compositionally biased region" description="Acidic residues" evidence="10">
    <location>
        <begin position="589"/>
        <end position="605"/>
    </location>
</feature>
<dbReference type="PROSITE" id="PS50178">
    <property type="entry name" value="ZF_FYVE"/>
    <property type="match status" value="1"/>
</dbReference>
<evidence type="ECO:0000256" key="3">
    <source>
        <dbReference type="ARBA" id="ARBA00022617"/>
    </source>
</evidence>
<evidence type="ECO:0000259" key="11">
    <source>
        <dbReference type="PROSITE" id="PS50010"/>
    </source>
</evidence>
<dbReference type="SUPFAM" id="SSF48065">
    <property type="entry name" value="DBL homology domain (DH-domain)"/>
    <property type="match status" value="1"/>
</dbReference>
<dbReference type="GO" id="GO:0005737">
    <property type="term" value="C:cytoplasm"/>
    <property type="evidence" value="ECO:0007669"/>
    <property type="project" value="UniProtKB-SubCell"/>
</dbReference>
<feature type="compositionally biased region" description="Low complexity" evidence="10">
    <location>
        <begin position="498"/>
        <end position="515"/>
    </location>
</feature>
<gene>
    <name evidence="14" type="ORF">M0812_14699</name>
</gene>
<dbReference type="Gene3D" id="2.30.29.30">
    <property type="entry name" value="Pleckstrin-homology domain (PH domain)/Phosphotyrosine-binding domain (PTB)"/>
    <property type="match status" value="1"/>
</dbReference>
<name>A0AAV7ZAE9_9EUKA</name>
<evidence type="ECO:0000256" key="4">
    <source>
        <dbReference type="ARBA" id="ARBA00022658"/>
    </source>
</evidence>
<evidence type="ECO:0000313" key="14">
    <source>
        <dbReference type="EMBL" id="KAJ3438688.1"/>
    </source>
</evidence>
<dbReference type="InterPro" id="IPR051092">
    <property type="entry name" value="FYVE_RhoGEF_PH"/>
</dbReference>
<dbReference type="SMART" id="SM00064">
    <property type="entry name" value="FYVE"/>
    <property type="match status" value="1"/>
</dbReference>
<dbReference type="InterPro" id="IPR011993">
    <property type="entry name" value="PH-like_dom_sf"/>
</dbReference>
<evidence type="ECO:0000256" key="9">
    <source>
        <dbReference type="PROSITE-ProRule" id="PRU00091"/>
    </source>
</evidence>
<accession>A0AAV7ZAE9</accession>
<dbReference type="Gene3D" id="3.10.120.10">
    <property type="entry name" value="Cytochrome b5-like heme/steroid binding domain"/>
    <property type="match status" value="1"/>
</dbReference>
<feature type="domain" description="DH" evidence="11">
    <location>
        <begin position="38"/>
        <end position="222"/>
    </location>
</feature>
<dbReference type="SUPFAM" id="SSF57903">
    <property type="entry name" value="FYVE/PHD zinc finger"/>
    <property type="match status" value="1"/>
</dbReference>
<sequence length="805" mass="94641">MSQNNVKEEMKKQPPFLTRKFISVEVDCVSFPTGINTERDRVVEELYHTEHNYLSNLEALLNKIQKEFFKIIEQEIEVKGSNIETMFKNLTSIFNINSQLYTHLEERIRIWDQNDRIGDVFNLLIPYLKMYSDYYRNYRNSDENLRQLLRSSKKIKDWAFQKRKTYGNDLSSMLIMPVQRVPRYELLMKKLIEVTPKNHLDYKELQEAFEKITKVNLHINNSIAHSENQEKVLSIQKTLSSSKLSVIVQPHRVYVSQVKVQKISTKKAIPRLIFLFSDVLITAEYISNNYQIDDYLELKYTNIEDLKDNEALKNAFKIISKKTSFTICLPTPTLKKQWYEKINVTINNYMKNLKTLSLSQKRDLKKAPVWVPDSLAINCGLCNKAFSMLKRRHHCRSCGKCICGNCSKYKIVLEHLHKFKKVRVCNRCYKEILDDEEFTQIGKNTDSNRVTSSMIMGNNYPIILKNFENSKMPNINNKNDKKKKDQEKKEKLRKKDQSNQNKKPQDNNNTNNKLKSSSKEIKKNDEVNKNWNETKNVKGINNGYSNSYSYSNNNNKRKTSQKRVTNLVENNLKNWNAPQSFSSSGSSSGEEEDGEGGDVGGESEIEEIKVELRKNMGTNRRMKRLEIKSQYLVRIGPEKSLNEKQEKSMKSFLEKLQKIYVSIPLEKNVRNGKNRRYILERMSHYSRHIRQWRPTEGKSPMGWMNVKIDKPKKMGFYTIEEIKEHKDDNWMLLGDKVYDLTKYLEYHPGGTKILQKFCGRDGTKAFARQHRWVNYTHLLEKCLIGFFNNPQDSDSDSETEKKIKK</sequence>
<dbReference type="GO" id="GO:0020037">
    <property type="term" value="F:heme binding"/>
    <property type="evidence" value="ECO:0007669"/>
    <property type="project" value="InterPro"/>
</dbReference>
<feature type="compositionally biased region" description="Basic and acidic residues" evidence="10">
    <location>
        <begin position="517"/>
        <end position="528"/>
    </location>
</feature>
<evidence type="ECO:0000256" key="1">
    <source>
        <dbReference type="ARBA" id="ARBA00004496"/>
    </source>
</evidence>
<organism evidence="14 15">
    <name type="scientific">Anaeramoeba flamelloides</name>
    <dbReference type="NCBI Taxonomy" id="1746091"/>
    <lineage>
        <taxon>Eukaryota</taxon>
        <taxon>Metamonada</taxon>
        <taxon>Anaeramoebidae</taxon>
        <taxon>Anaeramoeba</taxon>
    </lineage>
</organism>
<evidence type="ECO:0000256" key="7">
    <source>
        <dbReference type="ARBA" id="ARBA00022833"/>
    </source>
</evidence>
<reference evidence="14" key="1">
    <citation type="submission" date="2022-08" db="EMBL/GenBank/DDBJ databases">
        <title>Novel sulphate-reducing endosymbionts in the free-living metamonad Anaeramoeba.</title>
        <authorList>
            <person name="Jerlstrom-Hultqvist J."/>
            <person name="Cepicka I."/>
            <person name="Gallot-Lavallee L."/>
            <person name="Salas-Leiva D."/>
            <person name="Curtis B.A."/>
            <person name="Zahonova K."/>
            <person name="Pipaliya S."/>
            <person name="Dacks J."/>
            <person name="Roger A.J."/>
        </authorList>
    </citation>
    <scope>NUCLEOTIDE SEQUENCE</scope>
    <source>
        <strain evidence="14">Busselton2</strain>
    </source>
</reference>
<feature type="region of interest" description="Disordered" evidence="10">
    <location>
        <begin position="469"/>
        <end position="605"/>
    </location>
</feature>
<keyword evidence="5" id="KW-0479">Metal-binding</keyword>
<feature type="domain" description="Cytochrome b5 heme-binding" evidence="13">
    <location>
        <begin position="714"/>
        <end position="788"/>
    </location>
</feature>
<dbReference type="InterPro" id="IPR013083">
    <property type="entry name" value="Znf_RING/FYVE/PHD"/>
</dbReference>
<dbReference type="Proteomes" id="UP001146793">
    <property type="component" value="Unassembled WGS sequence"/>
</dbReference>
<dbReference type="InterPro" id="IPR018506">
    <property type="entry name" value="Cyt_B5_heme-BS"/>
</dbReference>
<dbReference type="PANTHER" id="PTHR12673:SF159">
    <property type="entry name" value="LD03170P"/>
    <property type="match status" value="1"/>
</dbReference>
<dbReference type="InterPro" id="IPR017455">
    <property type="entry name" value="Znf_FYVE-rel"/>
</dbReference>
<feature type="compositionally biased region" description="Basic and acidic residues" evidence="10">
    <location>
        <begin position="478"/>
        <end position="497"/>
    </location>
</feature>
<evidence type="ECO:0000259" key="12">
    <source>
        <dbReference type="PROSITE" id="PS50178"/>
    </source>
</evidence>
<feature type="compositionally biased region" description="Low complexity" evidence="10">
    <location>
        <begin position="541"/>
        <end position="554"/>
    </location>
</feature>
<dbReference type="EMBL" id="JANTQA010000032">
    <property type="protein sequence ID" value="KAJ3438688.1"/>
    <property type="molecule type" value="Genomic_DNA"/>
</dbReference>
<evidence type="ECO:0000259" key="13">
    <source>
        <dbReference type="PROSITE" id="PS50255"/>
    </source>
</evidence>
<dbReference type="AlphaFoldDB" id="A0AAV7ZAE9"/>
<dbReference type="InterPro" id="IPR036400">
    <property type="entry name" value="Cyt_B5-like_heme/steroid_sf"/>
</dbReference>
<dbReference type="InterPro" id="IPR035899">
    <property type="entry name" value="DBL_dom_sf"/>
</dbReference>